<evidence type="ECO:0000313" key="2">
    <source>
        <dbReference type="Proteomes" id="UP000438429"/>
    </source>
</evidence>
<protein>
    <submittedName>
        <fullName evidence="1">Uncharacterized protein</fullName>
    </submittedName>
</protein>
<reference evidence="1 2" key="1">
    <citation type="submission" date="2019-06" db="EMBL/GenBank/DDBJ databases">
        <title>Draft genomes of female and male turbot (Scophthalmus maximus).</title>
        <authorList>
            <person name="Xu H."/>
            <person name="Xu X.-W."/>
            <person name="Shao C."/>
            <person name="Chen S."/>
        </authorList>
    </citation>
    <scope>NUCLEOTIDE SEQUENCE [LARGE SCALE GENOMIC DNA]</scope>
    <source>
        <strain evidence="1">Ysfricsl-2016a</strain>
        <tissue evidence="1">Blood</tissue>
    </source>
</reference>
<evidence type="ECO:0000313" key="1">
    <source>
        <dbReference type="EMBL" id="KAF0042027.1"/>
    </source>
</evidence>
<gene>
    <name evidence="1" type="ORF">F2P81_005559</name>
</gene>
<name>A0A6A4T6Y9_SCOMX</name>
<proteinExistence type="predicted"/>
<dbReference type="Proteomes" id="UP000438429">
    <property type="component" value="Unassembled WGS sequence"/>
</dbReference>
<dbReference type="EMBL" id="VEVO01000005">
    <property type="protein sequence ID" value="KAF0042027.1"/>
    <property type="molecule type" value="Genomic_DNA"/>
</dbReference>
<dbReference type="AlphaFoldDB" id="A0A6A4T6Y9"/>
<comment type="caution">
    <text evidence="1">The sequence shown here is derived from an EMBL/GenBank/DDBJ whole genome shotgun (WGS) entry which is preliminary data.</text>
</comment>
<organism evidence="1 2">
    <name type="scientific">Scophthalmus maximus</name>
    <name type="common">Turbot</name>
    <name type="synonym">Psetta maxima</name>
    <dbReference type="NCBI Taxonomy" id="52904"/>
    <lineage>
        <taxon>Eukaryota</taxon>
        <taxon>Metazoa</taxon>
        <taxon>Chordata</taxon>
        <taxon>Craniata</taxon>
        <taxon>Vertebrata</taxon>
        <taxon>Euteleostomi</taxon>
        <taxon>Actinopterygii</taxon>
        <taxon>Neopterygii</taxon>
        <taxon>Teleostei</taxon>
        <taxon>Neoteleostei</taxon>
        <taxon>Acanthomorphata</taxon>
        <taxon>Carangaria</taxon>
        <taxon>Pleuronectiformes</taxon>
        <taxon>Pleuronectoidei</taxon>
        <taxon>Scophthalmidae</taxon>
        <taxon>Scophthalmus</taxon>
    </lineage>
</organism>
<sequence length="116" mass="12751">MFNRDSAAQFYSIKRPNGRHPCSLIFIDRPGFPVARLHVNSSSVNLSAAAIKAMTHQSQHMKRSRRPMASVKSVSSAGSLIQICPIAQPPPPISSHPDSQHVVIHSPFFLSALRQI</sequence>
<accession>A0A6A4T6Y9</accession>